<dbReference type="InterPro" id="IPR046773">
    <property type="entry name" value="DOCKER_Lobe_C"/>
</dbReference>
<protein>
    <recommendedName>
        <fullName evidence="8">Dedicator of cytokinesis family protein</fullName>
    </recommendedName>
</protein>
<dbReference type="Gene3D" id="1.20.58.740">
    <property type="match status" value="1"/>
</dbReference>
<dbReference type="InterPro" id="IPR043162">
    <property type="entry name" value="DOCK_C_lobe_C"/>
</dbReference>
<gene>
    <name evidence="6" type="ORF">M9Y10_013707</name>
</gene>
<evidence type="ECO:0000259" key="5">
    <source>
        <dbReference type="PROSITE" id="PS51651"/>
    </source>
</evidence>
<evidence type="ECO:0000256" key="1">
    <source>
        <dbReference type="ARBA" id="ARBA00022658"/>
    </source>
</evidence>
<feature type="domain" description="DOCKER" evidence="5">
    <location>
        <begin position="1088"/>
        <end position="1512"/>
    </location>
</feature>
<evidence type="ECO:0000256" key="3">
    <source>
        <dbReference type="SAM" id="MobiDB-lite"/>
    </source>
</evidence>
<dbReference type="Pfam" id="PF14429">
    <property type="entry name" value="DOCK-C2"/>
    <property type="match status" value="1"/>
</dbReference>
<dbReference type="InterPro" id="IPR027007">
    <property type="entry name" value="C2_DOCK-type_domain"/>
</dbReference>
<feature type="region of interest" description="Disordered" evidence="3">
    <location>
        <begin position="872"/>
        <end position="903"/>
    </location>
</feature>
<dbReference type="Proteomes" id="UP001470230">
    <property type="component" value="Unassembled WGS sequence"/>
</dbReference>
<dbReference type="Pfam" id="PF06920">
    <property type="entry name" value="DHR-2_Lobe_A"/>
    <property type="match status" value="1"/>
</dbReference>
<dbReference type="InterPro" id="IPR046769">
    <property type="entry name" value="DOCKER_Lobe_A"/>
</dbReference>
<dbReference type="CDD" id="cd11684">
    <property type="entry name" value="DHR2_DOCK"/>
    <property type="match status" value="1"/>
</dbReference>
<dbReference type="InterPro" id="IPR027357">
    <property type="entry name" value="DOCKER_dom"/>
</dbReference>
<dbReference type="InterPro" id="IPR026791">
    <property type="entry name" value="DOCK"/>
</dbReference>
<dbReference type="Gene3D" id="1.25.40.410">
    <property type="match status" value="1"/>
</dbReference>
<feature type="domain" description="C2 DOCK-type" evidence="4">
    <location>
        <begin position="348"/>
        <end position="506"/>
    </location>
</feature>
<dbReference type="PANTHER" id="PTHR23317">
    <property type="entry name" value="DEDICATOR OF CYTOKINESIS DOCK"/>
    <property type="match status" value="1"/>
</dbReference>
<keyword evidence="1" id="KW-0344">Guanine-nucleotide releasing factor</keyword>
<evidence type="ECO:0000259" key="4">
    <source>
        <dbReference type="PROSITE" id="PS51650"/>
    </source>
</evidence>
<dbReference type="EMBL" id="JAPFFF010000002">
    <property type="protein sequence ID" value="KAK8895822.1"/>
    <property type="molecule type" value="Genomic_DNA"/>
</dbReference>
<dbReference type="Gene3D" id="2.60.40.150">
    <property type="entry name" value="C2 domain"/>
    <property type="match status" value="1"/>
</dbReference>
<feature type="compositionally biased region" description="Polar residues" evidence="3">
    <location>
        <begin position="872"/>
        <end position="882"/>
    </location>
</feature>
<evidence type="ECO:0000313" key="6">
    <source>
        <dbReference type="EMBL" id="KAK8895822.1"/>
    </source>
</evidence>
<dbReference type="Pfam" id="PF20421">
    <property type="entry name" value="DHR-2_Lobe_C"/>
    <property type="match status" value="1"/>
</dbReference>
<dbReference type="PROSITE" id="PS51651">
    <property type="entry name" value="DOCKER"/>
    <property type="match status" value="1"/>
</dbReference>
<evidence type="ECO:0008006" key="8">
    <source>
        <dbReference type="Google" id="ProtNLM"/>
    </source>
</evidence>
<feature type="compositionally biased region" description="Polar residues" evidence="3">
    <location>
        <begin position="893"/>
        <end position="903"/>
    </location>
</feature>
<dbReference type="InterPro" id="IPR035892">
    <property type="entry name" value="C2_domain_sf"/>
</dbReference>
<dbReference type="PANTHER" id="PTHR23317:SF76">
    <property type="entry name" value="LD20667P"/>
    <property type="match status" value="1"/>
</dbReference>
<reference evidence="6 7" key="1">
    <citation type="submission" date="2024-04" db="EMBL/GenBank/DDBJ databases">
        <title>Tritrichomonas musculus Genome.</title>
        <authorList>
            <person name="Alves-Ferreira E."/>
            <person name="Grigg M."/>
            <person name="Lorenzi H."/>
            <person name="Galac M."/>
        </authorList>
    </citation>
    <scope>NUCLEOTIDE SEQUENCE [LARGE SCALE GENOMIC DNA]</scope>
    <source>
        <strain evidence="6 7">EAF2021</strain>
    </source>
</reference>
<sequence length="1512" mass="172943">MIFQSQDKQIQDFLQKSEVSKKYSWNNSVISGTSTSENPFNFLIIKDLNTKEGFKEKPMIKMFSDNCFSIDFTDNITESSKISHDQNIIYKNEISTTNEIPQPNKEASYSVASSFISRFNLEPYFHHPVTKFKIKETQIFTVSLSNFEIKGSELFEPILFTAFLLNEKLPNSEFWNFVPNPTQILMEKLNNPVQLNQKAAFHIGSTSLHTSLVILITRIAQPHHGAACDKAYSKNTSSQLKAVQESMSHTFDNLFQPFGVTFAPLADILAQCTSGEPFIMPAPCEIDISKTKLNDLSTLYQNTPKYPFQISLTGKMQITTDQSSTLKDGYIELQSLGASKPGPYFQFHHKLTITISSSTFSKKPTKDVYCIVSYCEGGFKGKRKPYIRAKYTNKLVSTANSFASKRCEKSIVFNDQFTIELPPTIAENTYITFEFMSLSFKKHKQELIGISVMPIMINGGFIKDGKKKLAIFDSLDTLNESEWKATSNQNKHVICTHLFSSLVSTDSQLNELFEGKNVDLSNSDPNELLRNIFQVVDVLTNRIKTNDSLEAIKSLEKVAFRIAPVYDEFEDFLMFYALRFSLRCDQSKSFHNNLLSSWGEKLAKDASKSGSERFDSYLVDFYFTLIIKSIYVTKDDQINDSLIEFTKNLAVSIPPLVKNGLLQAKKFCQSFCHFLNMLSEIGFYSLILDCLEIFINSFGDTESDQSVVDLLLYSTFTPKLFCVMILNCEKLSKLCTSFVEKAKNNPLSVHYEAAFTIFLKLFSFYDEKTSQLVADKLMDSLTPLCELYFSLATNKGRMSHSCFFFFLFLIGNSSLEPFKKWWKSVSNSIQSTFFEFIHFLIDNVKDKENDQNALKNLKLNLSEIEKLCSNTSRSYSPMSTAKNRVPAQKSESEPATVSSTSQPQKEIRYSMEFSILHVLNLIQTIVIPESDKRSIYSPSKPLTVFSQVSKVIYHLLSSNFALDTLPVISEMINGFASNNVELLFNQCCPVLPKFIIKVIQNGRYWPDLLSFLDVLHASDIKEYKNDNRTMAVVTRAIYMLPQGSSDSLKLIKSGFIQDFITKIAQFDTLLSDSIQFEDHCDILYSKSELLKSSPDSRYEVLNQLASLEHSQEYYAEEIQVYLLQASIAIEYLVLLGKIPKSLFDLEDAAEVMNCLSHVSKSAFCSMKKDELPIIPSFCDSPYFTFYSLTQLFDKIISTCSETRYFETSGDLVDLIWPLLENRRSFSLLHNMMLSQADSFTSLSKIAPNEDRLFGKYYRVSFYGKLFEKNDNAVFIYREKKLTHLYEISSRIVDSFKKLHGEEKIELIKESGPVDVKSLDPNMGYIQVTFVEPFKNSPNCSSQFFFDTPFIKGEDTKKAQGTVDKQWLRRTVLVVNEKMPFVVKRQKVANIKTIEIEPIRVSYRQLRERVAAMREAVNSQDMRQVQQLLHGSLLVQVNEGPTKMAEVFLGNSMAETKYTLKMKNEFREFLNVNQQGLKLHARWCMENTEFIPLQHELDSGFESLKEKLEAYLK</sequence>
<accession>A0ABR2KXJ5</accession>
<evidence type="ECO:0000256" key="2">
    <source>
        <dbReference type="PROSITE-ProRule" id="PRU00983"/>
    </source>
</evidence>
<comment type="similarity">
    <text evidence="2">Belongs to the DOCK family.</text>
</comment>
<evidence type="ECO:0000313" key="7">
    <source>
        <dbReference type="Proteomes" id="UP001470230"/>
    </source>
</evidence>
<dbReference type="InterPro" id="IPR043161">
    <property type="entry name" value="DOCK_C_lobe_A"/>
</dbReference>
<dbReference type="PROSITE" id="PS51650">
    <property type="entry name" value="C2_DOCK"/>
    <property type="match status" value="1"/>
</dbReference>
<name>A0ABR2KXJ5_9EUKA</name>
<comment type="caution">
    <text evidence="6">The sequence shown here is derived from an EMBL/GenBank/DDBJ whole genome shotgun (WGS) entry which is preliminary data.</text>
</comment>
<keyword evidence="7" id="KW-1185">Reference proteome</keyword>
<dbReference type="Pfam" id="PF20422">
    <property type="entry name" value="DHR-2_Lobe_B"/>
    <property type="match status" value="1"/>
</dbReference>
<proteinExistence type="inferred from homology"/>
<dbReference type="InterPro" id="IPR046770">
    <property type="entry name" value="DOCKER_Lobe_B"/>
</dbReference>
<organism evidence="6 7">
    <name type="scientific">Tritrichomonas musculus</name>
    <dbReference type="NCBI Taxonomy" id="1915356"/>
    <lineage>
        <taxon>Eukaryota</taxon>
        <taxon>Metamonada</taxon>
        <taxon>Parabasalia</taxon>
        <taxon>Tritrichomonadida</taxon>
        <taxon>Tritrichomonadidae</taxon>
        <taxon>Tritrichomonas</taxon>
    </lineage>
</organism>